<dbReference type="GO" id="GO:0006313">
    <property type="term" value="P:DNA transposition"/>
    <property type="evidence" value="ECO:0007669"/>
    <property type="project" value="InterPro"/>
</dbReference>
<dbReference type="InterPro" id="IPR002559">
    <property type="entry name" value="Transposase_11"/>
</dbReference>
<gene>
    <name evidence="6" type="ORF">I6U48_13235</name>
</gene>
<dbReference type="PANTHER" id="PTHR33258">
    <property type="entry name" value="TRANSPOSASE INSL FOR INSERTION SEQUENCE ELEMENT IS186A-RELATED"/>
    <property type="match status" value="1"/>
</dbReference>
<dbReference type="Pfam" id="PF01609">
    <property type="entry name" value="DDE_Tnp_1"/>
    <property type="match status" value="1"/>
</dbReference>
<keyword evidence="1" id="KW-0815">Transposition</keyword>
<dbReference type="EMBL" id="JAEEGC010000056">
    <property type="protein sequence ID" value="MBV7273868.1"/>
    <property type="molecule type" value="Genomic_DNA"/>
</dbReference>
<dbReference type="InterPro" id="IPR047952">
    <property type="entry name" value="Transpos_IS4"/>
</dbReference>
<protein>
    <submittedName>
        <fullName evidence="6">IS4 family transposase</fullName>
    </submittedName>
</protein>
<keyword evidence="7" id="KW-1185">Reference proteome</keyword>
<name>A0A949TZU0_9CLOT</name>
<organism evidence="6 7">
    <name type="scientific">Clostridium thailandense</name>
    <dbReference type="NCBI Taxonomy" id="2794346"/>
    <lineage>
        <taxon>Bacteria</taxon>
        <taxon>Bacillati</taxon>
        <taxon>Bacillota</taxon>
        <taxon>Clostridia</taxon>
        <taxon>Eubacteriales</taxon>
        <taxon>Clostridiaceae</taxon>
        <taxon>Clostridium</taxon>
    </lineage>
</organism>
<evidence type="ECO:0000256" key="4">
    <source>
        <dbReference type="SAM" id="Phobius"/>
    </source>
</evidence>
<proteinExistence type="predicted"/>
<dbReference type="GO" id="GO:0003677">
    <property type="term" value="F:DNA binding"/>
    <property type="evidence" value="ECO:0007669"/>
    <property type="project" value="UniProtKB-KW"/>
</dbReference>
<evidence type="ECO:0000256" key="1">
    <source>
        <dbReference type="ARBA" id="ARBA00022578"/>
    </source>
</evidence>
<keyword evidence="2" id="KW-0238">DNA-binding</keyword>
<dbReference type="Proteomes" id="UP000694308">
    <property type="component" value="Unassembled WGS sequence"/>
</dbReference>
<feature type="domain" description="Transposase IS4-like" evidence="5">
    <location>
        <begin position="1"/>
        <end position="185"/>
    </location>
</feature>
<feature type="transmembrane region" description="Helical" evidence="4">
    <location>
        <begin position="168"/>
        <end position="190"/>
    </location>
</feature>
<evidence type="ECO:0000259" key="5">
    <source>
        <dbReference type="Pfam" id="PF01609"/>
    </source>
</evidence>
<keyword evidence="4" id="KW-0812">Transmembrane</keyword>
<comment type="caution">
    <text evidence="6">The sequence shown here is derived from an EMBL/GenBank/DDBJ whole genome shotgun (WGS) entry which is preliminary data.</text>
</comment>
<dbReference type="GO" id="GO:0004803">
    <property type="term" value="F:transposase activity"/>
    <property type="evidence" value="ECO:0007669"/>
    <property type="project" value="InterPro"/>
</dbReference>
<evidence type="ECO:0000256" key="2">
    <source>
        <dbReference type="ARBA" id="ARBA00023125"/>
    </source>
</evidence>
<dbReference type="NCBIfam" id="NF033592">
    <property type="entry name" value="transpos_IS4_1"/>
    <property type="match status" value="1"/>
</dbReference>
<accession>A0A949TZU0</accession>
<sequence length="231" mass="26847">MKLHTKFNLSKGVPELIVISNAKPHDRTKMKELITEDNCIYIFDKGYVDYKIFDEFSNRGVHFITRLKDNAAITDPTNLEITYSEDTLLDDSINIIEDITCYLGTKDVNMTDKQYRVITVLDSKGQILTFVTNIFEYTSEDIAWLYKNRWEIELFFKWIKQNLKIKRFIGHSLNAVMMQVVSAIITFIIVKLIQDIAKTAYGLLKIKRLIKHSLTKSVDSSLFSWGKWLGS</sequence>
<dbReference type="RefSeq" id="WP_218320942.1">
    <property type="nucleotide sequence ID" value="NZ_JAEEGC010000056.1"/>
</dbReference>
<evidence type="ECO:0000313" key="7">
    <source>
        <dbReference type="Proteomes" id="UP000694308"/>
    </source>
</evidence>
<keyword evidence="3" id="KW-0233">DNA recombination</keyword>
<evidence type="ECO:0000256" key="3">
    <source>
        <dbReference type="ARBA" id="ARBA00023172"/>
    </source>
</evidence>
<keyword evidence="4" id="KW-1133">Transmembrane helix</keyword>
<dbReference type="PANTHER" id="PTHR33258:SF1">
    <property type="entry name" value="TRANSPOSASE INSL FOR INSERTION SEQUENCE ELEMENT IS186A-RELATED"/>
    <property type="match status" value="1"/>
</dbReference>
<dbReference type="AlphaFoldDB" id="A0A949TZU0"/>
<evidence type="ECO:0000313" key="6">
    <source>
        <dbReference type="EMBL" id="MBV7273868.1"/>
    </source>
</evidence>
<reference evidence="6" key="1">
    <citation type="submission" date="2020-12" db="EMBL/GenBank/DDBJ databases">
        <title>Clostridium thailandense sp. nov., a novel acetogenic bacterium isolated from peat land soil in Thailand.</title>
        <authorList>
            <person name="Chaikitkaew S."/>
            <person name="Birkeland N.K."/>
        </authorList>
    </citation>
    <scope>NUCLEOTIDE SEQUENCE</scope>
    <source>
        <strain evidence="6">PL3</strain>
    </source>
</reference>
<keyword evidence="4" id="KW-0472">Membrane</keyword>